<feature type="transmembrane region" description="Helical" evidence="9">
    <location>
        <begin position="102"/>
        <end position="124"/>
    </location>
</feature>
<evidence type="ECO:0000256" key="6">
    <source>
        <dbReference type="ARBA" id="ARBA00022970"/>
    </source>
</evidence>
<evidence type="ECO:0000256" key="1">
    <source>
        <dbReference type="ARBA" id="ARBA00004651"/>
    </source>
</evidence>
<name>A0A2W2II96_9ACTN</name>
<reference evidence="12 13" key="1">
    <citation type="submission" date="2018-01" db="EMBL/GenBank/DDBJ databases">
        <title>Draft genome sequence of Sphaerisporangium sp. 7K107.</title>
        <authorList>
            <person name="Sahin N."/>
            <person name="Saygin H."/>
            <person name="Ay H."/>
        </authorList>
    </citation>
    <scope>NUCLEOTIDE SEQUENCE [LARGE SCALE GENOMIC DNA]</scope>
    <source>
        <strain evidence="12 13">7K107</strain>
    </source>
</reference>
<dbReference type="PANTHER" id="PTHR30614:SF20">
    <property type="entry name" value="GLUTAMINE TRANSPORT SYSTEM PERMEASE PROTEIN GLNP"/>
    <property type="match status" value="1"/>
</dbReference>
<dbReference type="GO" id="GO:0022857">
    <property type="term" value="F:transmembrane transporter activity"/>
    <property type="evidence" value="ECO:0007669"/>
    <property type="project" value="InterPro"/>
</dbReference>
<feature type="compositionally biased region" description="Basic and acidic residues" evidence="10">
    <location>
        <begin position="1"/>
        <end position="11"/>
    </location>
</feature>
<evidence type="ECO:0000256" key="3">
    <source>
        <dbReference type="ARBA" id="ARBA00022448"/>
    </source>
</evidence>
<protein>
    <submittedName>
        <fullName evidence="12">ABC transporter permease</fullName>
    </submittedName>
</protein>
<keyword evidence="7 9" id="KW-1133">Transmembrane helix</keyword>
<dbReference type="InterPro" id="IPR000515">
    <property type="entry name" value="MetI-like"/>
</dbReference>
<dbReference type="GO" id="GO:0006865">
    <property type="term" value="P:amino acid transport"/>
    <property type="evidence" value="ECO:0007669"/>
    <property type="project" value="UniProtKB-KW"/>
</dbReference>
<evidence type="ECO:0000313" key="13">
    <source>
        <dbReference type="Proteomes" id="UP000248544"/>
    </source>
</evidence>
<gene>
    <name evidence="12" type="ORF">C1I98_11225</name>
</gene>
<feature type="domain" description="ABC transmembrane type-1" evidence="11">
    <location>
        <begin position="154"/>
        <end position="347"/>
    </location>
</feature>
<dbReference type="NCBIfam" id="TIGR01726">
    <property type="entry name" value="HEQRo_perm_3TM"/>
    <property type="match status" value="1"/>
</dbReference>
<dbReference type="InterPro" id="IPR043429">
    <property type="entry name" value="ArtM/GltK/GlnP/TcyL/YhdX-like"/>
</dbReference>
<evidence type="ECO:0000256" key="8">
    <source>
        <dbReference type="ARBA" id="ARBA00023136"/>
    </source>
</evidence>
<dbReference type="GO" id="GO:0043190">
    <property type="term" value="C:ATP-binding cassette (ABC) transporter complex"/>
    <property type="evidence" value="ECO:0007669"/>
    <property type="project" value="InterPro"/>
</dbReference>
<feature type="transmembrane region" description="Helical" evidence="9">
    <location>
        <begin position="167"/>
        <end position="187"/>
    </location>
</feature>
<keyword evidence="8 9" id="KW-0472">Membrane</keyword>
<comment type="similarity">
    <text evidence="2">Belongs to the binding-protein-dependent transport system permease family. HisMQ subfamily.</text>
</comment>
<evidence type="ECO:0000256" key="5">
    <source>
        <dbReference type="ARBA" id="ARBA00022692"/>
    </source>
</evidence>
<accession>A0A2W2II96</accession>
<dbReference type="PROSITE" id="PS50928">
    <property type="entry name" value="ABC_TM1"/>
    <property type="match status" value="1"/>
</dbReference>
<dbReference type="PANTHER" id="PTHR30614">
    <property type="entry name" value="MEMBRANE COMPONENT OF AMINO ACID ABC TRANSPORTER"/>
    <property type="match status" value="1"/>
</dbReference>
<dbReference type="InterPro" id="IPR010065">
    <property type="entry name" value="AA_ABC_transptr_permease_3TM"/>
</dbReference>
<organism evidence="12 13">
    <name type="scientific">Spongiactinospora gelatinilytica</name>
    <dbReference type="NCBI Taxonomy" id="2666298"/>
    <lineage>
        <taxon>Bacteria</taxon>
        <taxon>Bacillati</taxon>
        <taxon>Actinomycetota</taxon>
        <taxon>Actinomycetes</taxon>
        <taxon>Streptosporangiales</taxon>
        <taxon>Streptosporangiaceae</taxon>
        <taxon>Spongiactinospora</taxon>
    </lineage>
</organism>
<keyword evidence="6" id="KW-0029">Amino-acid transport</keyword>
<dbReference type="AlphaFoldDB" id="A0A2W2II96"/>
<evidence type="ECO:0000256" key="4">
    <source>
        <dbReference type="ARBA" id="ARBA00022475"/>
    </source>
</evidence>
<dbReference type="EMBL" id="POUA01000065">
    <property type="protein sequence ID" value="PZG49804.1"/>
    <property type="molecule type" value="Genomic_DNA"/>
</dbReference>
<keyword evidence="3 9" id="KW-0813">Transport</keyword>
<dbReference type="RefSeq" id="WP_111167113.1">
    <property type="nucleotide sequence ID" value="NZ_POUA01000065.1"/>
</dbReference>
<keyword evidence="13" id="KW-1185">Reference proteome</keyword>
<keyword evidence="4" id="KW-1003">Cell membrane</keyword>
<feature type="transmembrane region" description="Helical" evidence="9">
    <location>
        <begin position="228"/>
        <end position="245"/>
    </location>
</feature>
<evidence type="ECO:0000256" key="10">
    <source>
        <dbReference type="SAM" id="MobiDB-lite"/>
    </source>
</evidence>
<evidence type="ECO:0000256" key="9">
    <source>
        <dbReference type="RuleBase" id="RU363032"/>
    </source>
</evidence>
<feature type="transmembrane region" description="Helical" evidence="9">
    <location>
        <begin position="329"/>
        <end position="351"/>
    </location>
</feature>
<dbReference type="InterPro" id="IPR035906">
    <property type="entry name" value="MetI-like_sf"/>
</dbReference>
<feature type="compositionally biased region" description="Gly residues" evidence="10">
    <location>
        <begin position="53"/>
        <end position="82"/>
    </location>
</feature>
<dbReference type="Gene3D" id="1.10.3720.10">
    <property type="entry name" value="MetI-like"/>
    <property type="match status" value="1"/>
</dbReference>
<evidence type="ECO:0000259" key="11">
    <source>
        <dbReference type="PROSITE" id="PS50928"/>
    </source>
</evidence>
<feature type="region of interest" description="Disordered" evidence="10">
    <location>
        <begin position="1"/>
        <end position="99"/>
    </location>
</feature>
<feature type="compositionally biased region" description="Acidic residues" evidence="10">
    <location>
        <begin position="22"/>
        <end position="31"/>
    </location>
</feature>
<comment type="caution">
    <text evidence="12">The sequence shown here is derived from an EMBL/GenBank/DDBJ whole genome shotgun (WGS) entry which is preliminary data.</text>
</comment>
<feature type="transmembrane region" description="Helical" evidence="9">
    <location>
        <begin position="193"/>
        <end position="216"/>
    </location>
</feature>
<keyword evidence="5 9" id="KW-0812">Transmembrane</keyword>
<evidence type="ECO:0000256" key="2">
    <source>
        <dbReference type="ARBA" id="ARBA00010072"/>
    </source>
</evidence>
<dbReference type="SUPFAM" id="SSF161098">
    <property type="entry name" value="MetI-like"/>
    <property type="match status" value="1"/>
</dbReference>
<dbReference type="Pfam" id="PF00528">
    <property type="entry name" value="BPD_transp_1"/>
    <property type="match status" value="1"/>
</dbReference>
<dbReference type="CDD" id="cd06261">
    <property type="entry name" value="TM_PBP2"/>
    <property type="match status" value="1"/>
</dbReference>
<dbReference type="Proteomes" id="UP000248544">
    <property type="component" value="Unassembled WGS sequence"/>
</dbReference>
<evidence type="ECO:0000313" key="12">
    <source>
        <dbReference type="EMBL" id="PZG49804.1"/>
    </source>
</evidence>
<proteinExistence type="inferred from homology"/>
<sequence>MTGPEPEDHGQDSGPADRSIEADGEGWDAEPDDRGAKGSGWSDQGDGRDAGADGSGLAGEGWSGTGGGSGDEGSGAAGGGRARGWVKSPRQIERERQRRRRALRSGSVATASTFVFLVLVALVVTNAPGWERVRETFFDGEVFAAALPDVLAGFWNNVKIFLIAEPLILLTGLLIAMIRQLSAPIFFPLRALAVVYVDVFRGVPTLLIILLIGFGLPALELQGVPRDGITLAVIALTLSYSAYVAEVFRAGIETVHPSQQAAARSLGLSHGQAMRYVVLPQAVRRVVPPLLNDFVSLQKDTGLASTIGVIEAIRQAQIYAGRDFNYTPYLVAALMFILLTIPMARFTDLLAARARRRRGA</sequence>
<evidence type="ECO:0000256" key="7">
    <source>
        <dbReference type="ARBA" id="ARBA00022989"/>
    </source>
</evidence>
<comment type="subcellular location">
    <subcellularLocation>
        <location evidence="1 9">Cell membrane</location>
        <topology evidence="1 9">Multi-pass membrane protein</topology>
    </subcellularLocation>
</comment>